<dbReference type="Pfam" id="PF05175">
    <property type="entry name" value="MTS"/>
    <property type="match status" value="1"/>
</dbReference>
<keyword evidence="2 6" id="KW-0489">Methyltransferase</keyword>
<comment type="similarity">
    <text evidence="1">Belongs to the eukaryotic/archaeal PrmC-related family.</text>
</comment>
<gene>
    <name evidence="6" type="ORF">BEL07_08705</name>
</gene>
<dbReference type="GO" id="GO:0008170">
    <property type="term" value="F:N-methyltransferase activity"/>
    <property type="evidence" value="ECO:0007669"/>
    <property type="project" value="UniProtKB-ARBA"/>
</dbReference>
<dbReference type="GO" id="GO:0008276">
    <property type="term" value="F:protein methyltransferase activity"/>
    <property type="evidence" value="ECO:0007669"/>
    <property type="project" value="TreeGrafter"/>
</dbReference>
<dbReference type="SUPFAM" id="SSF53335">
    <property type="entry name" value="S-adenosyl-L-methionine-dependent methyltransferases"/>
    <property type="match status" value="1"/>
</dbReference>
<keyword evidence="7" id="KW-1185">Reference proteome</keyword>
<name>A0A1E8Q7P0_9MYCO</name>
<dbReference type="GO" id="GO:0003676">
    <property type="term" value="F:nucleic acid binding"/>
    <property type="evidence" value="ECO:0007669"/>
    <property type="project" value="InterPro"/>
</dbReference>
<dbReference type="AlphaFoldDB" id="A0A1E8Q7P0"/>
<dbReference type="CDD" id="cd02440">
    <property type="entry name" value="AdoMet_MTases"/>
    <property type="match status" value="1"/>
</dbReference>
<dbReference type="PANTHER" id="PTHR45875">
    <property type="entry name" value="METHYLTRANSFERASE N6AMT1"/>
    <property type="match status" value="1"/>
</dbReference>
<evidence type="ECO:0000313" key="6">
    <source>
        <dbReference type="EMBL" id="OFJ54120.1"/>
    </source>
</evidence>
<keyword evidence="3" id="KW-0808">Transferase</keyword>
<evidence type="ECO:0000256" key="1">
    <source>
        <dbReference type="ARBA" id="ARBA00006149"/>
    </source>
</evidence>
<dbReference type="InterPro" id="IPR029063">
    <property type="entry name" value="SAM-dependent_MTases_sf"/>
</dbReference>
<proteinExistence type="inferred from homology"/>
<dbReference type="Proteomes" id="UP000178953">
    <property type="component" value="Unassembled WGS sequence"/>
</dbReference>
<dbReference type="OrthoDB" id="8746524at2"/>
<dbReference type="InterPro" id="IPR002052">
    <property type="entry name" value="DNA_methylase_N6_adenine_CS"/>
</dbReference>
<evidence type="ECO:0000256" key="2">
    <source>
        <dbReference type="ARBA" id="ARBA00022603"/>
    </source>
</evidence>
<sequence>MTTACSQPSEFTVAGVYPPQEDSQLLVDVMASRTPPLGLRVADLCTGSGFVAIAAAARGAASVSAFDLCSKAVRFARANAVASGVDVDVHLGHWSRAAEFRPFDLVVSNPPYVPAPEEGDDEPISQLAGPPTAYDAGPDGRMVLDPMCEWAPDLLAPNGRILLVHSEFSGIERTVAALRAKGLRSEVVTSQRIPFGPVMTARAAWLERTGQLEAGRRYERIAVIEAVKR</sequence>
<dbReference type="PANTHER" id="PTHR45875:SF1">
    <property type="entry name" value="METHYLTRANSFERASE N6AMT1"/>
    <property type="match status" value="1"/>
</dbReference>
<dbReference type="InterPro" id="IPR004557">
    <property type="entry name" value="PrmC-related"/>
</dbReference>
<evidence type="ECO:0000256" key="4">
    <source>
        <dbReference type="ARBA" id="ARBA00022691"/>
    </source>
</evidence>
<dbReference type="GO" id="GO:0032259">
    <property type="term" value="P:methylation"/>
    <property type="evidence" value="ECO:0007669"/>
    <property type="project" value="UniProtKB-KW"/>
</dbReference>
<comment type="caution">
    <text evidence="6">The sequence shown here is derived from an EMBL/GenBank/DDBJ whole genome shotgun (WGS) entry which is preliminary data.</text>
</comment>
<evidence type="ECO:0000313" key="7">
    <source>
        <dbReference type="Proteomes" id="UP000178953"/>
    </source>
</evidence>
<dbReference type="NCBIfam" id="TIGR00537">
    <property type="entry name" value="hemK_rel_arch"/>
    <property type="match status" value="1"/>
</dbReference>
<organism evidence="6 7">
    <name type="scientific">Mycolicibacterium grossiae</name>
    <dbReference type="NCBI Taxonomy" id="1552759"/>
    <lineage>
        <taxon>Bacteria</taxon>
        <taxon>Bacillati</taxon>
        <taxon>Actinomycetota</taxon>
        <taxon>Actinomycetes</taxon>
        <taxon>Mycobacteriales</taxon>
        <taxon>Mycobacteriaceae</taxon>
        <taxon>Mycolicibacterium</taxon>
    </lineage>
</organism>
<dbReference type="GO" id="GO:0008757">
    <property type="term" value="F:S-adenosylmethionine-dependent methyltransferase activity"/>
    <property type="evidence" value="ECO:0007669"/>
    <property type="project" value="TreeGrafter"/>
</dbReference>
<reference evidence="6 7" key="1">
    <citation type="submission" date="2016-09" db="EMBL/GenBank/DDBJ databases">
        <title>genome sequence of Mycobacterium sp. 739 SCH.</title>
        <authorList>
            <person name="Greninger A.L."/>
            <person name="Qin X."/>
            <person name="Jerome K."/>
            <person name="Vora S."/>
            <person name="Quinn K."/>
        </authorList>
    </citation>
    <scope>NUCLEOTIDE SEQUENCE [LARGE SCALE GENOMIC DNA]</scope>
    <source>
        <strain evidence="6 7">SCH</strain>
    </source>
</reference>
<dbReference type="InterPro" id="IPR007848">
    <property type="entry name" value="Small_mtfrase_dom"/>
</dbReference>
<protein>
    <submittedName>
        <fullName evidence="6">Methylase</fullName>
    </submittedName>
</protein>
<feature type="domain" description="Methyltransferase small" evidence="5">
    <location>
        <begin position="22"/>
        <end position="113"/>
    </location>
</feature>
<dbReference type="RefSeq" id="WP_070352689.1">
    <property type="nucleotide sequence ID" value="NZ_CP043474.1"/>
</dbReference>
<accession>A0A1E8Q7P0</accession>
<evidence type="ECO:0000259" key="5">
    <source>
        <dbReference type="Pfam" id="PF05175"/>
    </source>
</evidence>
<dbReference type="InterPro" id="IPR052190">
    <property type="entry name" value="Euk-Arch_PrmC-MTase"/>
</dbReference>
<evidence type="ECO:0000256" key="3">
    <source>
        <dbReference type="ARBA" id="ARBA00022679"/>
    </source>
</evidence>
<dbReference type="GO" id="GO:0035657">
    <property type="term" value="C:eRF1 methyltransferase complex"/>
    <property type="evidence" value="ECO:0007669"/>
    <property type="project" value="TreeGrafter"/>
</dbReference>
<dbReference type="Gene3D" id="3.40.50.150">
    <property type="entry name" value="Vaccinia Virus protein VP39"/>
    <property type="match status" value="1"/>
</dbReference>
<keyword evidence="4" id="KW-0949">S-adenosyl-L-methionine</keyword>
<dbReference type="EMBL" id="MCHX01000016">
    <property type="protein sequence ID" value="OFJ54120.1"/>
    <property type="molecule type" value="Genomic_DNA"/>
</dbReference>
<dbReference type="PROSITE" id="PS00092">
    <property type="entry name" value="N6_MTASE"/>
    <property type="match status" value="1"/>
</dbReference>